<comment type="caution">
    <text evidence="2">The sequence shown here is derived from an EMBL/GenBank/DDBJ whole genome shotgun (WGS) entry which is preliminary data.</text>
</comment>
<dbReference type="InterPro" id="IPR001810">
    <property type="entry name" value="F-box_dom"/>
</dbReference>
<dbReference type="RefSeq" id="XP_041189624.1">
    <property type="nucleotide sequence ID" value="XM_041343539.1"/>
</dbReference>
<proteinExistence type="predicted"/>
<evidence type="ECO:0000313" key="3">
    <source>
        <dbReference type="Proteomes" id="UP000807769"/>
    </source>
</evidence>
<dbReference type="OrthoDB" id="3253362at2759"/>
<gene>
    <name evidence="2" type="ORF">BJ212DRAFT_570819</name>
</gene>
<accession>A0A9P7JAF5</accession>
<sequence>MTANSKANFSSISDIIGVLQNILAHSQVIIPDLETQYPISNMHYSAFNLNYQNISAIITERQQRLDATSHEISRFETIIDDINHIHQQLVAKKDKITQSMNLHKRLVSALWRLPAEVLSQIFVHCLPNRLSPVSQAAPMLLTRICRRWREVAVDMSSLWQGLYVCKDWQRAACCYEPWLKRLRGRPLSLELQCYKNSWTELRSLLQPYINQVSSLSLNFSYDVLQPEVMISDFLALEELTISLHLNSQTRILQSISQPPCTLRSLTVTGLFFDMEYASTLNPAWARLTNIQIDLDEASAFPQMLRLCPSLSSLTITTCFIAMEALEPFTHAQLQSLRIISDDCYDDDTEHFNLFDTLSLPNLRALQACDICPWPHEEFKAFLMRSKCPLESLTLSFQVLMTDEQRAEYVALIPSLKVLVT</sequence>
<dbReference type="InterPro" id="IPR032675">
    <property type="entry name" value="LRR_dom_sf"/>
</dbReference>
<dbReference type="AlphaFoldDB" id="A0A9P7JAF5"/>
<dbReference type="PROSITE" id="PS50181">
    <property type="entry name" value="FBOX"/>
    <property type="match status" value="1"/>
</dbReference>
<name>A0A9P7JAF5_9AGAM</name>
<reference evidence="2" key="1">
    <citation type="journal article" date="2020" name="New Phytol.">
        <title>Comparative genomics reveals dynamic genome evolution in host specialist ectomycorrhizal fungi.</title>
        <authorList>
            <person name="Lofgren L.A."/>
            <person name="Nguyen N.H."/>
            <person name="Vilgalys R."/>
            <person name="Ruytinx J."/>
            <person name="Liao H.L."/>
            <person name="Branco S."/>
            <person name="Kuo A."/>
            <person name="LaButti K."/>
            <person name="Lipzen A."/>
            <person name="Andreopoulos W."/>
            <person name="Pangilinan J."/>
            <person name="Riley R."/>
            <person name="Hundley H."/>
            <person name="Na H."/>
            <person name="Barry K."/>
            <person name="Grigoriev I.V."/>
            <person name="Stajich J.E."/>
            <person name="Kennedy P.G."/>
        </authorList>
    </citation>
    <scope>NUCLEOTIDE SEQUENCE</scope>
    <source>
        <strain evidence="2">MN1</strain>
    </source>
</reference>
<dbReference type="Proteomes" id="UP000807769">
    <property type="component" value="Unassembled WGS sequence"/>
</dbReference>
<evidence type="ECO:0000313" key="2">
    <source>
        <dbReference type="EMBL" id="KAG1810844.1"/>
    </source>
</evidence>
<protein>
    <recommendedName>
        <fullName evidence="1">F-box domain-containing protein</fullName>
    </recommendedName>
</protein>
<dbReference type="Gene3D" id="3.80.10.10">
    <property type="entry name" value="Ribonuclease Inhibitor"/>
    <property type="match status" value="1"/>
</dbReference>
<keyword evidence="3" id="KW-1185">Reference proteome</keyword>
<dbReference type="EMBL" id="JABBWG010000031">
    <property type="protein sequence ID" value="KAG1810844.1"/>
    <property type="molecule type" value="Genomic_DNA"/>
</dbReference>
<dbReference type="Gene3D" id="1.20.1280.50">
    <property type="match status" value="1"/>
</dbReference>
<evidence type="ECO:0000259" key="1">
    <source>
        <dbReference type="PROSITE" id="PS50181"/>
    </source>
</evidence>
<dbReference type="SUPFAM" id="SSF52047">
    <property type="entry name" value="RNI-like"/>
    <property type="match status" value="1"/>
</dbReference>
<dbReference type="GeneID" id="64637555"/>
<feature type="domain" description="F-box" evidence="1">
    <location>
        <begin position="107"/>
        <end position="162"/>
    </location>
</feature>
<organism evidence="2 3">
    <name type="scientific">Suillus subaureus</name>
    <dbReference type="NCBI Taxonomy" id="48587"/>
    <lineage>
        <taxon>Eukaryota</taxon>
        <taxon>Fungi</taxon>
        <taxon>Dikarya</taxon>
        <taxon>Basidiomycota</taxon>
        <taxon>Agaricomycotina</taxon>
        <taxon>Agaricomycetes</taxon>
        <taxon>Agaricomycetidae</taxon>
        <taxon>Boletales</taxon>
        <taxon>Suillineae</taxon>
        <taxon>Suillaceae</taxon>
        <taxon>Suillus</taxon>
    </lineage>
</organism>
<dbReference type="Pfam" id="PF12937">
    <property type="entry name" value="F-box-like"/>
    <property type="match status" value="1"/>
</dbReference>